<dbReference type="EMBL" id="KB933173">
    <property type="protein sequence ID" value="EON99288.1"/>
    <property type="molecule type" value="Genomic_DNA"/>
</dbReference>
<dbReference type="InterPro" id="IPR040201">
    <property type="entry name" value="Mrg3-like"/>
</dbReference>
<dbReference type="SUPFAM" id="SSF48452">
    <property type="entry name" value="TPR-like"/>
    <property type="match status" value="1"/>
</dbReference>
<name>R8BIY4_PHAM7</name>
<proteinExistence type="predicted"/>
<dbReference type="AlphaFoldDB" id="R8BIY4"/>
<keyword evidence="1" id="KW-0472">Membrane</keyword>
<keyword evidence="1" id="KW-0812">Transmembrane</keyword>
<dbReference type="PANTHER" id="PTHR28142:SF1">
    <property type="entry name" value="MITOCHONDRIAL INNER MEMBRANE I-AAA PROTEASE SUPERCOMPLEX SUBUNIT MGR3-RELATED"/>
    <property type="match status" value="1"/>
</dbReference>
<evidence type="ECO:0000313" key="2">
    <source>
        <dbReference type="EMBL" id="EON99288.1"/>
    </source>
</evidence>
<gene>
    <name evidence="2" type="ORF">UCRPA7_5167</name>
</gene>
<dbReference type="OrthoDB" id="10050400at2759"/>
<dbReference type="GO" id="GO:0051787">
    <property type="term" value="F:misfolded protein binding"/>
    <property type="evidence" value="ECO:0007669"/>
    <property type="project" value="TreeGrafter"/>
</dbReference>
<evidence type="ECO:0000313" key="3">
    <source>
        <dbReference type="Proteomes" id="UP000014074"/>
    </source>
</evidence>
<dbReference type="Gene3D" id="1.25.40.10">
    <property type="entry name" value="Tetratricopeptide repeat domain"/>
    <property type="match status" value="1"/>
</dbReference>
<accession>R8BIY4</accession>
<dbReference type="InterPro" id="IPR011990">
    <property type="entry name" value="TPR-like_helical_dom_sf"/>
</dbReference>
<sequence length="386" mass="42950">MFGGSFRNLLSTFRGQRLKAVFRQNPEELVLALVILAACVGIIVYAVRLYFTYFYSQQFTRYPAPVAKSLRRALYYSNYSPDHKLALKYYKLALEQCDELRLDPFSDEVMGIKIQLAAWLERIENYEGAITVLEALLKDCKKWVDVMETSVKEGTLAKTNASLLPPSGLRDDPDKEPAAPETLWGKRTRVLAKSVGIGVKLGELYADEHVLEQNKAHKNLTWAVETALKEYQRRTVDGLKEGEGPWMSAEDMGGALELNNLAASFAQHPLQAPYETLVGILPGTETDDASSPPAPQKQTRAELLGSARRWAKNAYQHAKEPTGDQRTPECDEACAVALNNLGDIAAMTGKAEEARKKYEQSSKLSQKIGFTDGVKQAEAGLRRLTM</sequence>
<dbReference type="RefSeq" id="XP_007915905.1">
    <property type="nucleotide sequence ID" value="XM_007917714.1"/>
</dbReference>
<dbReference type="PANTHER" id="PTHR28142">
    <property type="entry name" value="MITOCHONDRIAL INNER MEMBRANE I-AAA PROTEASE SUPERCOMPLEX SUBUNIT MGR3-RELATED"/>
    <property type="match status" value="1"/>
</dbReference>
<dbReference type="GeneID" id="19325692"/>
<keyword evidence="3" id="KW-1185">Reference proteome</keyword>
<feature type="transmembrane region" description="Helical" evidence="1">
    <location>
        <begin position="29"/>
        <end position="51"/>
    </location>
</feature>
<organism evidence="2 3">
    <name type="scientific">Phaeoacremonium minimum (strain UCR-PA7)</name>
    <name type="common">Esca disease fungus</name>
    <name type="synonym">Togninia minima</name>
    <dbReference type="NCBI Taxonomy" id="1286976"/>
    <lineage>
        <taxon>Eukaryota</taxon>
        <taxon>Fungi</taxon>
        <taxon>Dikarya</taxon>
        <taxon>Ascomycota</taxon>
        <taxon>Pezizomycotina</taxon>
        <taxon>Sordariomycetes</taxon>
        <taxon>Sordariomycetidae</taxon>
        <taxon>Togniniales</taxon>
        <taxon>Togniniaceae</taxon>
        <taxon>Phaeoacremonium</taxon>
    </lineage>
</organism>
<dbReference type="GO" id="GO:0031942">
    <property type="term" value="C:i-AAA complex"/>
    <property type="evidence" value="ECO:0007669"/>
    <property type="project" value="TreeGrafter"/>
</dbReference>
<dbReference type="CDD" id="cd24145">
    <property type="entry name" value="Mgr3-like"/>
    <property type="match status" value="1"/>
</dbReference>
<dbReference type="Proteomes" id="UP000014074">
    <property type="component" value="Unassembled WGS sequence"/>
</dbReference>
<dbReference type="eggNOG" id="ENOG502RZH4">
    <property type="taxonomic scope" value="Eukaryota"/>
</dbReference>
<protein>
    <submittedName>
        <fullName evidence="2">Putative tpr domain-containing protein</fullName>
    </submittedName>
</protein>
<dbReference type="GO" id="GO:0006515">
    <property type="term" value="P:protein quality control for misfolded or incompletely synthesized proteins"/>
    <property type="evidence" value="ECO:0007669"/>
    <property type="project" value="TreeGrafter"/>
</dbReference>
<dbReference type="HOGENOM" id="CLU_027223_1_0_1"/>
<keyword evidence="1" id="KW-1133">Transmembrane helix</keyword>
<evidence type="ECO:0000256" key="1">
    <source>
        <dbReference type="SAM" id="Phobius"/>
    </source>
</evidence>
<reference evidence="3" key="1">
    <citation type="journal article" date="2013" name="Genome Announc.">
        <title>Draft genome sequence of the ascomycete Phaeoacremonium aleophilum strain UCR-PA7, a causal agent of the esca disease complex in grapevines.</title>
        <authorList>
            <person name="Blanco-Ulate B."/>
            <person name="Rolshausen P."/>
            <person name="Cantu D."/>
        </authorList>
    </citation>
    <scope>NUCLEOTIDE SEQUENCE [LARGE SCALE GENOMIC DNA]</scope>
    <source>
        <strain evidence="3">UCR-PA7</strain>
    </source>
</reference>
<dbReference type="KEGG" id="tmn:UCRPA7_5167"/>